<dbReference type="GO" id="GO:0003676">
    <property type="term" value="F:nucleic acid binding"/>
    <property type="evidence" value="ECO:0007669"/>
    <property type="project" value="InterPro"/>
</dbReference>
<proteinExistence type="predicted"/>
<dbReference type="SUPFAM" id="SSF48537">
    <property type="entry name" value="Phospholipase C/P1 nuclease"/>
    <property type="match status" value="1"/>
</dbReference>
<evidence type="ECO:0000256" key="4">
    <source>
        <dbReference type="ARBA" id="ARBA00022801"/>
    </source>
</evidence>
<dbReference type="Gene3D" id="1.10.575.10">
    <property type="entry name" value="P1 Nuclease"/>
    <property type="match status" value="1"/>
</dbReference>
<evidence type="ECO:0000313" key="7">
    <source>
        <dbReference type="EMBL" id="VAW37200.1"/>
    </source>
</evidence>
<keyword evidence="4" id="KW-0378">Hydrolase</keyword>
<evidence type="ECO:0000256" key="1">
    <source>
        <dbReference type="ARBA" id="ARBA00022722"/>
    </source>
</evidence>
<dbReference type="EMBL" id="UOEW01000161">
    <property type="protein sequence ID" value="VAW37200.1"/>
    <property type="molecule type" value="Genomic_DNA"/>
</dbReference>
<organism evidence="7">
    <name type="scientific">hydrothermal vent metagenome</name>
    <dbReference type="NCBI Taxonomy" id="652676"/>
    <lineage>
        <taxon>unclassified sequences</taxon>
        <taxon>metagenomes</taxon>
        <taxon>ecological metagenomes</taxon>
    </lineage>
</organism>
<evidence type="ECO:0000256" key="3">
    <source>
        <dbReference type="ARBA" id="ARBA00022759"/>
    </source>
</evidence>
<dbReference type="PANTHER" id="PTHR33146:SF10">
    <property type="entry name" value="STRAND-SPECIFIC NUCLEASE, PUTATIVE-RELATED"/>
    <property type="match status" value="1"/>
</dbReference>
<sequence length="315" mass="36493">MKLIIFILAILYANTTLAYNAAGHHLVAAISWDLLTTKRQNYWVEILKHHPRFDQDFKQNIPKYVKSNPAAYNEWIFRQAAVWPDLARGLQPKQKDKYHHGSWHYINYPIYLDKKFNTRFLNLNTSRKYKLHNDLNIIQALKGNIKILSKKTTTKKQKALALSWVLHLSADAHQPLHSSALFSKNYFPKGDRGGNSINIKGQGRIKNLHWYWDSRLNNTTSFKVIDLRASKLTKKYKNIAKKRQHDSIVQWLKDSNKIATKYVYTPVILASLAKKERQNQPLPTIYLANTYDKAARNIASKQAAIAGFKLANILK</sequence>
<name>A0A3B0V8N6_9ZZZZ</name>
<dbReference type="InterPro" id="IPR008947">
    <property type="entry name" value="PLipase_C/P1_nuclease_dom_sf"/>
</dbReference>
<accession>A0A3B0V8N6</accession>
<keyword evidence="5" id="KW-1015">Disulfide bond</keyword>
<dbReference type="CDD" id="cd11010">
    <property type="entry name" value="S1-P1_nuclease"/>
    <property type="match status" value="1"/>
</dbReference>
<dbReference type="Pfam" id="PF02265">
    <property type="entry name" value="S1-P1_nuclease"/>
    <property type="match status" value="1"/>
</dbReference>
<dbReference type="AlphaFoldDB" id="A0A3B0V8N6"/>
<dbReference type="GO" id="GO:0004519">
    <property type="term" value="F:endonuclease activity"/>
    <property type="evidence" value="ECO:0007669"/>
    <property type="project" value="UniProtKB-KW"/>
</dbReference>
<protein>
    <recommendedName>
        <fullName evidence="8">Endonuclease</fullName>
    </recommendedName>
</protein>
<evidence type="ECO:0008006" key="8">
    <source>
        <dbReference type="Google" id="ProtNLM"/>
    </source>
</evidence>
<dbReference type="GO" id="GO:0046872">
    <property type="term" value="F:metal ion binding"/>
    <property type="evidence" value="ECO:0007669"/>
    <property type="project" value="UniProtKB-KW"/>
</dbReference>
<keyword evidence="1" id="KW-0540">Nuclease</keyword>
<keyword evidence="3" id="KW-0255">Endonuclease</keyword>
<dbReference type="PANTHER" id="PTHR33146">
    <property type="entry name" value="ENDONUCLEASE 4"/>
    <property type="match status" value="1"/>
</dbReference>
<dbReference type="GO" id="GO:0016788">
    <property type="term" value="F:hydrolase activity, acting on ester bonds"/>
    <property type="evidence" value="ECO:0007669"/>
    <property type="project" value="InterPro"/>
</dbReference>
<evidence type="ECO:0000256" key="5">
    <source>
        <dbReference type="ARBA" id="ARBA00023157"/>
    </source>
</evidence>
<evidence type="ECO:0000256" key="2">
    <source>
        <dbReference type="ARBA" id="ARBA00022723"/>
    </source>
</evidence>
<evidence type="ECO:0000256" key="6">
    <source>
        <dbReference type="ARBA" id="ARBA00023180"/>
    </source>
</evidence>
<dbReference type="InterPro" id="IPR003154">
    <property type="entry name" value="S1/P1nuclease"/>
</dbReference>
<gene>
    <name evidence="7" type="ORF">MNBD_GAMMA01-295</name>
</gene>
<keyword evidence="6" id="KW-0325">Glycoprotein</keyword>
<keyword evidence="2" id="KW-0479">Metal-binding</keyword>
<reference evidence="7" key="1">
    <citation type="submission" date="2018-06" db="EMBL/GenBank/DDBJ databases">
        <authorList>
            <person name="Zhirakovskaya E."/>
        </authorList>
    </citation>
    <scope>NUCLEOTIDE SEQUENCE</scope>
</reference>
<dbReference type="GO" id="GO:0006308">
    <property type="term" value="P:DNA catabolic process"/>
    <property type="evidence" value="ECO:0007669"/>
    <property type="project" value="InterPro"/>
</dbReference>